<dbReference type="Gene3D" id="3.40.190.10">
    <property type="entry name" value="Periplasmic binding protein-like II"/>
    <property type="match status" value="1"/>
</dbReference>
<evidence type="ECO:0000313" key="9">
    <source>
        <dbReference type="Proteomes" id="UP000183104"/>
    </source>
</evidence>
<dbReference type="Gene3D" id="3.40.190.100">
    <property type="entry name" value="Glycine betaine-binding periplasmic protein, domain 2"/>
    <property type="match status" value="1"/>
</dbReference>
<evidence type="ECO:0000256" key="6">
    <source>
        <dbReference type="SAM" id="Phobius"/>
    </source>
</evidence>
<evidence type="ECO:0000256" key="3">
    <source>
        <dbReference type="ARBA" id="ARBA00022475"/>
    </source>
</evidence>
<evidence type="ECO:0000256" key="2">
    <source>
        <dbReference type="ARBA" id="ARBA00022448"/>
    </source>
</evidence>
<dbReference type="InterPro" id="IPR007210">
    <property type="entry name" value="ABC_Gly_betaine_transp_sub-bd"/>
</dbReference>
<dbReference type="STRING" id="381306.AN478_01915"/>
<reference evidence="9" key="1">
    <citation type="submission" date="2016-10" db="EMBL/GenBank/DDBJ databases">
        <authorList>
            <person name="Varghese N."/>
        </authorList>
    </citation>
    <scope>NUCLEOTIDE SEQUENCE [LARGE SCALE GENOMIC DNA]</scope>
    <source>
        <strain evidence="9">HL 19</strain>
    </source>
</reference>
<feature type="domain" description="ABC-type glycine betaine transport system substrate-binding" evidence="7">
    <location>
        <begin position="67"/>
        <end position="314"/>
    </location>
</feature>
<dbReference type="EMBL" id="FMUN01000004">
    <property type="protein sequence ID" value="SCY24605.1"/>
    <property type="molecule type" value="Genomic_DNA"/>
</dbReference>
<feature type="transmembrane region" description="Helical" evidence="6">
    <location>
        <begin position="7"/>
        <end position="26"/>
    </location>
</feature>
<dbReference type="PANTHER" id="PTHR47737">
    <property type="entry name" value="GLYCINE BETAINE/PROLINE BETAINE TRANSPORT SYSTEM PERMEASE PROTEIN PROW"/>
    <property type="match status" value="1"/>
</dbReference>
<evidence type="ECO:0000256" key="1">
    <source>
        <dbReference type="ARBA" id="ARBA00004236"/>
    </source>
</evidence>
<keyword evidence="2" id="KW-0813">Transport</keyword>
<dbReference type="GO" id="GO:0015871">
    <property type="term" value="P:choline transport"/>
    <property type="evidence" value="ECO:0007669"/>
    <property type="project" value="TreeGrafter"/>
</dbReference>
<dbReference type="GO" id="GO:0043190">
    <property type="term" value="C:ATP-binding cassette (ABC) transporter complex"/>
    <property type="evidence" value="ECO:0007669"/>
    <property type="project" value="InterPro"/>
</dbReference>
<gene>
    <name evidence="8" type="ORF">SAMN05661077_1573</name>
</gene>
<keyword evidence="3" id="KW-1003">Cell membrane</keyword>
<evidence type="ECO:0000259" key="7">
    <source>
        <dbReference type="Pfam" id="PF04069"/>
    </source>
</evidence>
<proteinExistence type="predicted"/>
<keyword evidence="6" id="KW-0812">Transmembrane</keyword>
<protein>
    <submittedName>
        <fullName evidence="8">Glycine betaine/proline transport system substrate-binding protein</fullName>
    </submittedName>
</protein>
<dbReference type="Pfam" id="PF04069">
    <property type="entry name" value="OpuAC"/>
    <property type="match status" value="1"/>
</dbReference>
<keyword evidence="9" id="KW-1185">Reference proteome</keyword>
<dbReference type="GO" id="GO:0015226">
    <property type="term" value="F:carnitine transmembrane transporter activity"/>
    <property type="evidence" value="ECO:0007669"/>
    <property type="project" value="TreeGrafter"/>
</dbReference>
<dbReference type="OrthoDB" id="9787902at2"/>
<dbReference type="RefSeq" id="WP_054964935.1">
    <property type="nucleotide sequence ID" value="NZ_FMUN01000004.1"/>
</dbReference>
<organism evidence="8 9">
    <name type="scientific">Thiohalorhabdus denitrificans</name>
    <dbReference type="NCBI Taxonomy" id="381306"/>
    <lineage>
        <taxon>Bacteria</taxon>
        <taxon>Pseudomonadati</taxon>
        <taxon>Pseudomonadota</taxon>
        <taxon>Gammaproteobacteria</taxon>
        <taxon>Thiohalorhabdales</taxon>
        <taxon>Thiohalorhabdaceae</taxon>
        <taxon>Thiohalorhabdus</taxon>
    </lineage>
</organism>
<dbReference type="GO" id="GO:0005275">
    <property type="term" value="F:amine transmembrane transporter activity"/>
    <property type="evidence" value="ECO:0007669"/>
    <property type="project" value="TreeGrafter"/>
</dbReference>
<feature type="compositionally biased region" description="Basic and acidic residues" evidence="5">
    <location>
        <begin position="40"/>
        <end position="51"/>
    </location>
</feature>
<dbReference type="Proteomes" id="UP000183104">
    <property type="component" value="Unassembled WGS sequence"/>
</dbReference>
<dbReference type="GO" id="GO:0031460">
    <property type="term" value="P:glycine betaine transport"/>
    <property type="evidence" value="ECO:0007669"/>
    <property type="project" value="TreeGrafter"/>
</dbReference>
<dbReference type="AlphaFoldDB" id="A0A0P9CX02"/>
<evidence type="ECO:0000256" key="4">
    <source>
        <dbReference type="ARBA" id="ARBA00023136"/>
    </source>
</evidence>
<dbReference type="PATRIC" id="fig|381306.5.peg.1937"/>
<comment type="subcellular location">
    <subcellularLocation>
        <location evidence="1">Cell membrane</location>
    </subcellularLocation>
</comment>
<name>A0A0P9CX02_9GAMM</name>
<accession>A0A0P9CX02</accession>
<keyword evidence="6" id="KW-1133">Transmembrane helix</keyword>
<sequence>MRPWLRWLTIGVVGGVAAALFVYLFLCGPGLSGRPGPGETAHRGAPAERAGEPPPVAPGTNGGTARTLRIGWTAWSDAEVVSLLAQRLLERRMGLEVERVMTDIGIQYQGVANGDLDIMLMAWLPVTHRDYWEKVRDRVVNLGVLYTGRLGWVVPAYVPEAELAAIPDLADPAVGRRVGGRVQGIDPGSGLMQASERAMEAYNLEEMDLVPASGAAMTAVLDRAIRNRDWVVVTAWRPHWVFAAYDLRFLKDPEGVLGGEERVHALARQGFHNDFPPRVTGFFSRLYLPQEELAALLLEAQDTSPEEAVEGYIREHPARIRYWLTGEVEEPGKNPQSQ</sequence>
<dbReference type="PANTHER" id="PTHR47737:SF1">
    <property type="entry name" value="GLYCINE BETAINE_PROLINE BETAINE TRANSPORT SYSTEM PERMEASE PROTEIN PROW"/>
    <property type="match status" value="1"/>
</dbReference>
<evidence type="ECO:0000256" key="5">
    <source>
        <dbReference type="SAM" id="MobiDB-lite"/>
    </source>
</evidence>
<feature type="region of interest" description="Disordered" evidence="5">
    <location>
        <begin position="35"/>
        <end position="63"/>
    </location>
</feature>
<dbReference type="SUPFAM" id="SSF53850">
    <property type="entry name" value="Periplasmic binding protein-like II"/>
    <property type="match status" value="1"/>
</dbReference>
<evidence type="ECO:0000313" key="8">
    <source>
        <dbReference type="EMBL" id="SCY24605.1"/>
    </source>
</evidence>
<dbReference type="CDD" id="cd13639">
    <property type="entry name" value="PBP2_OpuAC_like"/>
    <property type="match status" value="1"/>
</dbReference>
<keyword evidence="4 6" id="KW-0472">Membrane</keyword>